<keyword evidence="1" id="KW-0325">Glycoprotein</keyword>
<dbReference type="InterPro" id="IPR002895">
    <property type="entry name" value="Paramecium_SA"/>
</dbReference>
<protein>
    <recommendedName>
        <fullName evidence="3">PSI domain-containing protein</fullName>
    </recommendedName>
</protein>
<feature type="signal peptide" evidence="2">
    <location>
        <begin position="1"/>
        <end position="16"/>
    </location>
</feature>
<feature type="domain" description="PSI" evidence="3">
    <location>
        <begin position="55"/>
        <end position="98"/>
    </location>
</feature>
<proteinExistence type="predicted"/>
<name>A0A8S1YEI3_PAROT</name>
<comment type="caution">
    <text evidence="4">The sequence shown here is derived from an EMBL/GenBank/DDBJ whole genome shotgun (WGS) entry which is preliminary data.</text>
</comment>
<feature type="domain" description="PSI" evidence="3">
    <location>
        <begin position="1623"/>
        <end position="1668"/>
    </location>
</feature>
<dbReference type="Proteomes" id="UP000683925">
    <property type="component" value="Unassembled WGS sequence"/>
</dbReference>
<dbReference type="OrthoDB" id="296837at2759"/>
<sequence length="1777" mass="191856">MKSYILFAILIGLGASQIVVTSQTLCSCPQLTNQNDCNTLPGCQWVQDSNSCTQSCQTLTQPQCLKASYYCQWNPTTASCSTFTSCASLTAASNQDCVQQNARCLGYSSANNQCLYYSQITAACITYPQNQCNYNFGTDGPCNWNGQICQAYNQCTQAPTQKYCEQLNTYKSETPQGTICQWTDANGCQAITSCNQFATQDTCKHYFSSFESKTLNVCYWQTTTNPPSCVSVTNLNNLSQTTCLANTGLFFRWYGLQNNPANGFCGPCKQFTLKKVVSTQCTCSQYALQTDCNSQSSLCQWNTITNTCSPNTCAQIKTQNICITVNGCYWSINGNQCQTLTNCNNLTFKVSAVGCAAQSVYCAGYEGAQCVLTSSVTQTCGSQTTASSCYQFISSQGLCAWSISNSKCSLLQYCGQLTDSVLCGNQQNQCMWDATSLTCQQLTCASYTKQSSCTYVQTEFSSNTYQLCRWNKSQGTQGVCENAYSALSQTSATCVGSTGNNFRWSTNNASTGMCVSCGTNQLQLQTPSSCQCSQFHSKSNCQNSGFCTFNAQTNLCTPSPCTQYENQITCAALSTCYWSSNGCLAFTNCSSLPVAANQLECVSMNASCKGISNGVCQSFASMTCAAQYAANNTCTNNTGTDGVCYLTKTDKTTTCVGFSQCNQAANNETLCLRNQLSCSWNGLTETCSQVNCASFKSELNCKFYLPNPLSSEIVPCLWNATNSTCGPASDILTALTQNSCATSTHNTYSWVTISAEKGYCVRCQQQVTLPKQCACSYLSQYDCSQALECYWSNGSCIQMECTQILQQSVCASQKGCQWNNNSCSVFNGTCTNLVGKSQAACMSQNIYCVGSNGTNCSTTYSKCEANTTDTSCVATIGSNGACYWNTTSKSCVAVNTCNQLPEPECNLQSKSCYWNGTTCQSLTCSTLYTQYGQCTFVMKLSSNSYVQICQMVGDLCTQVPDAFSLTQEQCFTNTNKTARWVPQSTGYGGICASCSGNVIPNYNSQTCQCYQYMTQSDCNNASGQSCYWSTNNICTQQVCANILSQSACAQNIACIWNAGTCQTFTSCSQVAGTGLSAQQCLSYSIQCKGYNGGTCTSTPNYTCGTLLTPNACSGNYGSDGVCLWNSTATPSICIPITNCTQIPYQQICSYYTEACQFVNNTCQSLTCGYFTTPASCTYYVSQLYPGSIQQCQWSASTATCVNFITSSELNSANCAANTGFTYRWVPTNANNGEGYCTKCIINSINVPGQCACNQLIYQNDCQANPQCSWSTTVSTPSCYNKPCSQITQQATCSTNPRCSWSFAQNLCQPFSSCSELAGVNAGECASYSVFCAAISTTYLPLQNKYICAGTQNQCTVLNPSGTAGATTPSKCENTYVTQGICQFDSETKTCNKITQCSGINSQQKCQQFSRSCYWQLPTGTATNATCVPASCTYFTNQQSCTYYLTSLTTSSSSKVVQCQWQPTGSCIEATNVSAATSTTCYSNSFMMSRWTSTQADSPNGFCASCSQYSLSQTYKSVCSCSELSQYECQVASPQCAYNPTTSKCAAQNCTSITSKFSCAANPACIYIGSCQAYTKSPTGTNVGCVNITSATSPFDCLTASVNCPEFSASATKGNPGTCNVPQQCSKQGSQALCEAYNAQLLTGYCVWNGSSCQTINNCKQISDVSVCNLQTSRCQWSVVLNSCITQSCNSYTNQADCTYVYTSYQPGDIALCAWDPTYNECRSAPLSNLDTTQYNQTNTTQCFVNTGHVYHLDGNDCTRCFQNILSILLITMLLILI</sequence>
<dbReference type="InterPro" id="IPR016201">
    <property type="entry name" value="PSI"/>
</dbReference>
<dbReference type="SMART" id="SM00423">
    <property type="entry name" value="PSI"/>
    <property type="match status" value="8"/>
</dbReference>
<evidence type="ECO:0000313" key="4">
    <source>
        <dbReference type="EMBL" id="CAD8211713.1"/>
    </source>
</evidence>
<feature type="chain" id="PRO_5035932263" description="PSI domain-containing protein" evidence="2">
    <location>
        <begin position="17"/>
        <end position="1777"/>
    </location>
</feature>
<dbReference type="EMBL" id="CAJJDP010000157">
    <property type="protein sequence ID" value="CAD8211713.1"/>
    <property type="molecule type" value="Genomic_DNA"/>
</dbReference>
<dbReference type="SMART" id="SM00639">
    <property type="entry name" value="PSA"/>
    <property type="match status" value="5"/>
</dbReference>
<reference evidence="4" key="1">
    <citation type="submission" date="2021-01" db="EMBL/GenBank/DDBJ databases">
        <authorList>
            <consortium name="Genoscope - CEA"/>
            <person name="William W."/>
        </authorList>
    </citation>
    <scope>NUCLEOTIDE SEQUENCE</scope>
</reference>
<organism evidence="4 5">
    <name type="scientific">Paramecium octaurelia</name>
    <dbReference type="NCBI Taxonomy" id="43137"/>
    <lineage>
        <taxon>Eukaryota</taxon>
        <taxon>Sar</taxon>
        <taxon>Alveolata</taxon>
        <taxon>Ciliophora</taxon>
        <taxon>Intramacronucleata</taxon>
        <taxon>Oligohymenophorea</taxon>
        <taxon>Peniculida</taxon>
        <taxon>Parameciidae</taxon>
        <taxon>Paramecium</taxon>
    </lineage>
</organism>
<keyword evidence="2" id="KW-0732">Signal</keyword>
<feature type="domain" description="PSI" evidence="3">
    <location>
        <begin position="560"/>
        <end position="602"/>
    </location>
</feature>
<dbReference type="PROSITE" id="PS51257">
    <property type="entry name" value="PROKAR_LIPOPROTEIN"/>
    <property type="match status" value="1"/>
</dbReference>
<evidence type="ECO:0000259" key="3">
    <source>
        <dbReference type="SMART" id="SM00423"/>
    </source>
</evidence>
<accession>A0A8S1YEI3</accession>
<feature type="domain" description="PSI" evidence="3">
    <location>
        <begin position="1687"/>
        <end position="1743"/>
    </location>
</feature>
<evidence type="ECO:0000256" key="1">
    <source>
        <dbReference type="ARBA" id="ARBA00023180"/>
    </source>
</evidence>
<dbReference type="OMA" id="SCYWQLP"/>
<feature type="domain" description="PSI" evidence="3">
    <location>
        <begin position="413"/>
        <end position="454"/>
    </location>
</feature>
<gene>
    <name evidence="4" type="ORF">POCTA_138.1.T1550063</name>
</gene>
<keyword evidence="5" id="KW-1185">Reference proteome</keyword>
<feature type="domain" description="PSI" evidence="3">
    <location>
        <begin position="1282"/>
        <end position="1325"/>
    </location>
</feature>
<evidence type="ECO:0000313" key="5">
    <source>
        <dbReference type="Proteomes" id="UP000683925"/>
    </source>
</evidence>
<feature type="domain" description="PSI" evidence="3">
    <location>
        <begin position="282"/>
        <end position="323"/>
    </location>
</feature>
<evidence type="ECO:0000256" key="2">
    <source>
        <dbReference type="SAM" id="SignalP"/>
    </source>
</evidence>
<feature type="domain" description="PSI" evidence="3">
    <location>
        <begin position="800"/>
        <end position="842"/>
    </location>
</feature>